<accession>A0A1G2ARR0</accession>
<dbReference type="STRING" id="1798540.A3B74_00620"/>
<feature type="domain" description="Spore protein YkvP/CgeB glycosyl transferase-like" evidence="1">
    <location>
        <begin position="216"/>
        <end position="359"/>
    </location>
</feature>
<evidence type="ECO:0000313" key="3">
    <source>
        <dbReference type="Proteomes" id="UP000177165"/>
    </source>
</evidence>
<evidence type="ECO:0000259" key="1">
    <source>
        <dbReference type="Pfam" id="PF13524"/>
    </source>
</evidence>
<dbReference type="InterPro" id="IPR055259">
    <property type="entry name" value="YkvP/CgeB_Glyco_trans-like"/>
</dbReference>
<dbReference type="EMBL" id="MHKB01000009">
    <property type="protein sequence ID" value="OGY79335.1"/>
    <property type="molecule type" value="Genomic_DNA"/>
</dbReference>
<dbReference type="Pfam" id="PF13524">
    <property type="entry name" value="Glyco_trans_1_2"/>
    <property type="match status" value="1"/>
</dbReference>
<proteinExistence type="predicted"/>
<evidence type="ECO:0000313" key="2">
    <source>
        <dbReference type="EMBL" id="OGY79335.1"/>
    </source>
</evidence>
<sequence>MKILILDTYYPAFLDDFYHRYPTISDEKYEDQLQALLNQQFGTADFYSKNLRLLGHEAKDIIYNAESLQNKWAQEHNIHFKYNITEIIPILYRYLQKRWPERILLDQIKNYQPDILYIQNVSVLSSGFLYRIKPSLKMLVGQIASPFDSKIDLSVYDLLISAAPNFVQHFRQRGYASERLKIGFESTILSQLKKNRITWNTIFIGGFTGPHLKTTRLLEKVAVEVPIDFWGYDAYNLDHDSPIRQRFHGPVWGVEMYSVLHNSKIAINRHVDEAENYAGNMRIYEVTGTGTLLITDMKDNLGELFKIGEEIETYSSPEELIAKIKFYSHNESARQKIAHAGQQRTLKDHNYYQRMKELIQILKRYTP</sequence>
<organism evidence="2 3">
    <name type="scientific">Candidatus Kerfeldbacteria bacterium RIFCSPHIGHO2_02_FULL_42_14</name>
    <dbReference type="NCBI Taxonomy" id="1798540"/>
    <lineage>
        <taxon>Bacteria</taxon>
        <taxon>Candidatus Kerfeldiibacteriota</taxon>
    </lineage>
</organism>
<gene>
    <name evidence="2" type="ORF">A3B74_00620</name>
</gene>
<name>A0A1G2ARR0_9BACT</name>
<comment type="caution">
    <text evidence="2">The sequence shown here is derived from an EMBL/GenBank/DDBJ whole genome shotgun (WGS) entry which is preliminary data.</text>
</comment>
<dbReference type="Proteomes" id="UP000177165">
    <property type="component" value="Unassembled WGS sequence"/>
</dbReference>
<reference evidence="2 3" key="1">
    <citation type="journal article" date="2016" name="Nat. Commun.">
        <title>Thousands of microbial genomes shed light on interconnected biogeochemical processes in an aquifer system.</title>
        <authorList>
            <person name="Anantharaman K."/>
            <person name="Brown C.T."/>
            <person name="Hug L.A."/>
            <person name="Sharon I."/>
            <person name="Castelle C.J."/>
            <person name="Probst A.J."/>
            <person name="Thomas B.C."/>
            <person name="Singh A."/>
            <person name="Wilkins M.J."/>
            <person name="Karaoz U."/>
            <person name="Brodie E.L."/>
            <person name="Williams K.H."/>
            <person name="Hubbard S.S."/>
            <person name="Banfield J.F."/>
        </authorList>
    </citation>
    <scope>NUCLEOTIDE SEQUENCE [LARGE SCALE GENOMIC DNA]</scope>
</reference>
<protein>
    <recommendedName>
        <fullName evidence="1">Spore protein YkvP/CgeB glycosyl transferase-like domain-containing protein</fullName>
    </recommendedName>
</protein>
<dbReference type="AlphaFoldDB" id="A0A1G2ARR0"/>